<organism evidence="1 2">
    <name type="scientific">Microlunatus parietis</name>
    <dbReference type="NCBI Taxonomy" id="682979"/>
    <lineage>
        <taxon>Bacteria</taxon>
        <taxon>Bacillati</taxon>
        <taxon>Actinomycetota</taxon>
        <taxon>Actinomycetes</taxon>
        <taxon>Propionibacteriales</taxon>
        <taxon>Propionibacteriaceae</taxon>
        <taxon>Microlunatus</taxon>
    </lineage>
</organism>
<dbReference type="EMBL" id="JACCBU010000001">
    <property type="protein sequence ID" value="NYE74251.1"/>
    <property type="molecule type" value="Genomic_DNA"/>
</dbReference>
<comment type="caution">
    <text evidence="1">The sequence shown here is derived from an EMBL/GenBank/DDBJ whole genome shotgun (WGS) entry which is preliminary data.</text>
</comment>
<reference evidence="1 2" key="1">
    <citation type="submission" date="2020-07" db="EMBL/GenBank/DDBJ databases">
        <title>Sequencing the genomes of 1000 actinobacteria strains.</title>
        <authorList>
            <person name="Klenk H.-P."/>
        </authorList>
    </citation>
    <scope>NUCLEOTIDE SEQUENCE [LARGE SCALE GENOMIC DNA]</scope>
    <source>
        <strain evidence="1 2">DSM 22083</strain>
    </source>
</reference>
<keyword evidence="2" id="KW-1185">Reference proteome</keyword>
<proteinExistence type="predicted"/>
<evidence type="ECO:0000313" key="2">
    <source>
        <dbReference type="Proteomes" id="UP000569914"/>
    </source>
</evidence>
<dbReference type="AlphaFoldDB" id="A0A7Y9LFL4"/>
<name>A0A7Y9LFL4_9ACTN</name>
<dbReference type="RefSeq" id="WP_179756421.1">
    <property type="nucleotide sequence ID" value="NZ_JACCBU010000001.1"/>
</dbReference>
<accession>A0A7Y9LFL4</accession>
<evidence type="ECO:0000313" key="1">
    <source>
        <dbReference type="EMBL" id="NYE74251.1"/>
    </source>
</evidence>
<sequence>MYAAHNTETHYITVYADGGQIEGAFTDADYVGSTVTLSEHIARYGYEVGEWFKINSKTYAADAAPTKVGESDTSGE</sequence>
<dbReference type="Proteomes" id="UP000569914">
    <property type="component" value="Unassembled WGS sequence"/>
</dbReference>
<gene>
    <name evidence="1" type="ORF">BKA15_005580</name>
</gene>
<protein>
    <submittedName>
        <fullName evidence="1">Uncharacterized protein YbbC (DUF1343 family)</fullName>
    </submittedName>
</protein>